<organism evidence="2">
    <name type="scientific">Phaffia rhodozyma</name>
    <name type="common">Yeast</name>
    <name type="synonym">Xanthophyllomyces dendrorhous</name>
    <dbReference type="NCBI Taxonomy" id="264483"/>
    <lineage>
        <taxon>Eukaryota</taxon>
        <taxon>Fungi</taxon>
        <taxon>Dikarya</taxon>
        <taxon>Basidiomycota</taxon>
        <taxon>Agaricomycotina</taxon>
        <taxon>Tremellomycetes</taxon>
        <taxon>Cystofilobasidiales</taxon>
        <taxon>Mrakiaceae</taxon>
        <taxon>Phaffia</taxon>
    </lineage>
</organism>
<dbReference type="InterPro" id="IPR051531">
    <property type="entry name" value="N-acetyltransferase"/>
</dbReference>
<dbReference type="AlphaFoldDB" id="A0A0F7SUY8"/>
<feature type="domain" description="N-acetyltransferase" evidence="1">
    <location>
        <begin position="35"/>
        <end position="198"/>
    </location>
</feature>
<dbReference type="Gene3D" id="3.40.630.30">
    <property type="match status" value="1"/>
</dbReference>
<dbReference type="Pfam" id="PF13302">
    <property type="entry name" value="Acetyltransf_3"/>
    <property type="match status" value="1"/>
</dbReference>
<dbReference type="GO" id="GO:0016747">
    <property type="term" value="F:acyltransferase activity, transferring groups other than amino-acyl groups"/>
    <property type="evidence" value="ECO:0007669"/>
    <property type="project" value="InterPro"/>
</dbReference>
<dbReference type="SUPFAM" id="SSF55729">
    <property type="entry name" value="Acyl-CoA N-acyltransferases (Nat)"/>
    <property type="match status" value="1"/>
</dbReference>
<dbReference type="PANTHER" id="PTHR43792">
    <property type="entry name" value="GNAT FAMILY, PUTATIVE (AFU_ORTHOLOGUE AFUA_3G00765)-RELATED-RELATED"/>
    <property type="match status" value="1"/>
</dbReference>
<sequence>MSSCSLAFPLPSSLKDQLPLREPHADICLTTYFLPTDAPQMVEILNKKDVSWNLTGPPWPYTLQMAEGWIEQAEERADSGAERRGPIVIRTINSLSSPCPKFLGTICIVPNPFTHVQDLSLRAKRVAENMAKKDDEKSWAVGYYLDPAWNGKGVMSTVLEVVLEYYVHQENLDPRRVIGHAFADNIGSIKVMMKNNFQPLYLSRSTVPASESKPGQSSDMCYLAWVPDKHIGYDESLWTEGVLESFRFPTLSSGQ</sequence>
<name>A0A0F7SUY8_PHARH</name>
<dbReference type="InterPro" id="IPR016181">
    <property type="entry name" value="Acyl_CoA_acyltransferase"/>
</dbReference>
<protein>
    <submittedName>
        <fullName evidence="2">GNAT domain</fullName>
    </submittedName>
</protein>
<evidence type="ECO:0000259" key="1">
    <source>
        <dbReference type="Pfam" id="PF13302"/>
    </source>
</evidence>
<evidence type="ECO:0000313" key="2">
    <source>
        <dbReference type="EMBL" id="CED84559.1"/>
    </source>
</evidence>
<accession>A0A0F7SUY8</accession>
<proteinExistence type="predicted"/>
<dbReference type="EMBL" id="LN483166">
    <property type="protein sequence ID" value="CED84559.1"/>
    <property type="molecule type" value="Genomic_DNA"/>
</dbReference>
<dbReference type="InterPro" id="IPR000182">
    <property type="entry name" value="GNAT_dom"/>
</dbReference>
<reference evidence="2" key="1">
    <citation type="submission" date="2014-08" db="EMBL/GenBank/DDBJ databases">
        <authorList>
            <person name="Sharma Rahul"/>
            <person name="Thines Marco"/>
        </authorList>
    </citation>
    <scope>NUCLEOTIDE SEQUENCE</scope>
</reference>